<dbReference type="FunFam" id="3.40.30.10:FF:000009">
    <property type="entry name" value="Tumor suppressor candidate 3"/>
    <property type="match status" value="1"/>
</dbReference>
<keyword evidence="9 13" id="KW-1133">Transmembrane helix</keyword>
<dbReference type="InterPro" id="IPR036249">
    <property type="entry name" value="Thioredoxin-like_sf"/>
</dbReference>
<reference evidence="14" key="1">
    <citation type="submission" date="2021-02" db="EMBL/GenBank/DDBJ databases">
        <authorList>
            <person name="Nowell W R."/>
        </authorList>
    </citation>
    <scope>NUCLEOTIDE SEQUENCE</scope>
</reference>
<gene>
    <name evidence="14" type="ORF">OVN521_LOCUS10492</name>
</gene>
<evidence type="ECO:0000313" key="15">
    <source>
        <dbReference type="Proteomes" id="UP000663866"/>
    </source>
</evidence>
<evidence type="ECO:0000256" key="1">
    <source>
        <dbReference type="ARBA" id="ARBA00002791"/>
    </source>
</evidence>
<dbReference type="GO" id="GO:0015693">
    <property type="term" value="P:magnesium ion transport"/>
    <property type="evidence" value="ECO:0007669"/>
    <property type="project" value="UniProtKB-ARBA"/>
</dbReference>
<dbReference type="GO" id="GO:0018279">
    <property type="term" value="P:protein N-linked glycosylation via asparagine"/>
    <property type="evidence" value="ECO:0007669"/>
    <property type="project" value="TreeGrafter"/>
</dbReference>
<evidence type="ECO:0008006" key="16">
    <source>
        <dbReference type="Google" id="ProtNLM"/>
    </source>
</evidence>
<sequence>MFLPKKFDILSEKIQQLTDWSLKKPIIRLNSERFKHYVKTAPRNYSMIVMLTAMSPQRQCSICKQAHDEFQIVAQSYRYSSAFTNKVFFGLVDFDDGSEVFQYLKLNSAPVFIHFPPRMKPKKSDYMDISRWGFSAEQIAKWIHDRADVQIHIFRPPNYSGFLLIILLVTMIGGLLYIKRNSLEFLYNQVVWGMFVVLAILICISGQIWNSIRGSPFLHRNPQTGQIGLFSGSSGYQFIAETYVVFLLYILFLNDHSFYFRSPFYPCVSIQNRCKASNKLIDLSIQCRLSSMFSIGNK</sequence>
<evidence type="ECO:0000256" key="12">
    <source>
        <dbReference type="ARBA" id="ARBA00043952"/>
    </source>
</evidence>
<keyword evidence="6" id="KW-0732">Signal</keyword>
<dbReference type="AlphaFoldDB" id="A0A819IJV6"/>
<feature type="transmembrane region" description="Helical" evidence="13">
    <location>
        <begin position="229"/>
        <end position="252"/>
    </location>
</feature>
<evidence type="ECO:0000256" key="13">
    <source>
        <dbReference type="SAM" id="Phobius"/>
    </source>
</evidence>
<comment type="function">
    <text evidence="1">Subunit of the oligosaccharyl transferase (OST) complex that catalyzes the initial transfer of a defined glycan (Glc(3)Man(9)GlcNAc(2) in eukaryotes) from the lipid carrier dolichol-pyrophosphate to an asparagine residue within an Asn-X-Ser/Thr consensus motif in nascent polypeptide chains, the first step in protein N-glycosylation. N-glycosylation occurs cotranslationally and the complex associates with the Sec61 complex at the channel-forming translocon complex that mediates protein translocation across the endoplasmic reticulum (ER). All subunits are required for a maximal enzyme activity.</text>
</comment>
<dbReference type="PANTHER" id="PTHR12692">
    <property type="entry name" value="DOLICHYL-DIPHOSPHOOLIGOSACCHARIDE--PROTEIN GLYCOSYLTRANSFERASE-RELATED"/>
    <property type="match status" value="1"/>
</dbReference>
<name>A0A819IJV6_9BILA</name>
<dbReference type="Gene3D" id="3.40.30.10">
    <property type="entry name" value="Glutaredoxin"/>
    <property type="match status" value="1"/>
</dbReference>
<evidence type="ECO:0000313" key="14">
    <source>
        <dbReference type="EMBL" id="CAF3919338.1"/>
    </source>
</evidence>
<evidence type="ECO:0000256" key="8">
    <source>
        <dbReference type="ARBA" id="ARBA00022842"/>
    </source>
</evidence>
<keyword evidence="7" id="KW-0256">Endoplasmic reticulum</keyword>
<keyword evidence="4" id="KW-0813">Transport</keyword>
<keyword evidence="8" id="KW-0460">Magnesium</keyword>
<keyword evidence="5 13" id="KW-0812">Transmembrane</keyword>
<feature type="transmembrane region" description="Helical" evidence="13">
    <location>
        <begin position="159"/>
        <end position="178"/>
    </location>
</feature>
<dbReference type="SUPFAM" id="SSF52833">
    <property type="entry name" value="Thioredoxin-like"/>
    <property type="match status" value="1"/>
</dbReference>
<evidence type="ECO:0000256" key="10">
    <source>
        <dbReference type="ARBA" id="ARBA00023136"/>
    </source>
</evidence>
<evidence type="ECO:0000256" key="9">
    <source>
        <dbReference type="ARBA" id="ARBA00022989"/>
    </source>
</evidence>
<comment type="subcellular location">
    <subcellularLocation>
        <location evidence="2">Endoplasmic reticulum membrane</location>
        <topology evidence="2">Multi-pass membrane protein</topology>
    </subcellularLocation>
</comment>
<dbReference type="Proteomes" id="UP000663866">
    <property type="component" value="Unassembled WGS sequence"/>
</dbReference>
<keyword evidence="15" id="KW-1185">Reference proteome</keyword>
<comment type="similarity">
    <text evidence="3">Belongs to the OST3/OST6 family.</text>
</comment>
<dbReference type="GO" id="GO:0008250">
    <property type="term" value="C:oligosaccharyltransferase complex"/>
    <property type="evidence" value="ECO:0007669"/>
    <property type="project" value="TreeGrafter"/>
</dbReference>
<evidence type="ECO:0000256" key="11">
    <source>
        <dbReference type="ARBA" id="ARBA00023157"/>
    </source>
</evidence>
<keyword evidence="10 13" id="KW-0472">Membrane</keyword>
<feature type="transmembrane region" description="Helical" evidence="13">
    <location>
        <begin position="190"/>
        <end position="209"/>
    </location>
</feature>
<comment type="pathway">
    <text evidence="12">Protein modification.</text>
</comment>
<dbReference type="InterPro" id="IPR021149">
    <property type="entry name" value="OligosaccharylTrfase_OST3/OST6"/>
</dbReference>
<protein>
    <recommendedName>
        <fullName evidence="16">Tumor suppressor candidate 3</fullName>
    </recommendedName>
</protein>
<comment type="caution">
    <text evidence="14">The sequence shown here is derived from an EMBL/GenBank/DDBJ whole genome shotgun (WGS) entry which is preliminary data.</text>
</comment>
<evidence type="ECO:0000256" key="7">
    <source>
        <dbReference type="ARBA" id="ARBA00022824"/>
    </source>
</evidence>
<evidence type="ECO:0000256" key="3">
    <source>
        <dbReference type="ARBA" id="ARBA00009561"/>
    </source>
</evidence>
<evidence type="ECO:0000256" key="2">
    <source>
        <dbReference type="ARBA" id="ARBA00004477"/>
    </source>
</evidence>
<evidence type="ECO:0000256" key="4">
    <source>
        <dbReference type="ARBA" id="ARBA00022448"/>
    </source>
</evidence>
<dbReference type="Pfam" id="PF04756">
    <property type="entry name" value="OST3_OST6"/>
    <property type="match status" value="1"/>
</dbReference>
<accession>A0A819IJV6</accession>
<evidence type="ECO:0000256" key="6">
    <source>
        <dbReference type="ARBA" id="ARBA00022729"/>
    </source>
</evidence>
<dbReference type="PANTHER" id="PTHR12692:SF0">
    <property type="entry name" value="GH11935P"/>
    <property type="match status" value="1"/>
</dbReference>
<evidence type="ECO:0000256" key="5">
    <source>
        <dbReference type="ARBA" id="ARBA00022692"/>
    </source>
</evidence>
<dbReference type="EMBL" id="CAJOBG010001341">
    <property type="protein sequence ID" value="CAF3919338.1"/>
    <property type="molecule type" value="Genomic_DNA"/>
</dbReference>
<organism evidence="14 15">
    <name type="scientific">Rotaria magnacalcarata</name>
    <dbReference type="NCBI Taxonomy" id="392030"/>
    <lineage>
        <taxon>Eukaryota</taxon>
        <taxon>Metazoa</taxon>
        <taxon>Spiralia</taxon>
        <taxon>Gnathifera</taxon>
        <taxon>Rotifera</taxon>
        <taxon>Eurotatoria</taxon>
        <taxon>Bdelloidea</taxon>
        <taxon>Philodinida</taxon>
        <taxon>Philodinidae</taxon>
        <taxon>Rotaria</taxon>
    </lineage>
</organism>
<proteinExistence type="inferred from homology"/>
<keyword evidence="11" id="KW-1015">Disulfide bond</keyword>